<reference evidence="1 2" key="1">
    <citation type="submission" date="2019-10" db="EMBL/GenBank/DDBJ databases">
        <title>Bifidobacterium from non-human primates.</title>
        <authorList>
            <person name="Modesto M."/>
        </authorList>
    </citation>
    <scope>NUCLEOTIDE SEQUENCE [LARGE SCALE GENOMIC DNA]</scope>
    <source>
        <strain evidence="1 2">TREM</strain>
    </source>
</reference>
<dbReference type="Proteomes" id="UP000469943">
    <property type="component" value="Unassembled WGS sequence"/>
</dbReference>
<evidence type="ECO:0000313" key="2">
    <source>
        <dbReference type="Proteomes" id="UP000469943"/>
    </source>
</evidence>
<organism evidence="1 2">
    <name type="scientific">Bifidobacterium ramosum</name>
    <dbReference type="NCBI Taxonomy" id="1798158"/>
    <lineage>
        <taxon>Bacteria</taxon>
        <taxon>Bacillati</taxon>
        <taxon>Actinomycetota</taxon>
        <taxon>Actinomycetes</taxon>
        <taxon>Bifidobacteriales</taxon>
        <taxon>Bifidobacteriaceae</taxon>
        <taxon>Bifidobacterium</taxon>
    </lineage>
</organism>
<evidence type="ECO:0000313" key="1">
    <source>
        <dbReference type="EMBL" id="NEG71691.1"/>
    </source>
</evidence>
<dbReference type="AlphaFoldDB" id="A0A7K3TAV9"/>
<accession>A0A7K3TAV9</accession>
<protein>
    <submittedName>
        <fullName evidence="1">DUF601 domain-containing protein</fullName>
    </submittedName>
</protein>
<name>A0A7K3TAV9_9BIFI</name>
<comment type="caution">
    <text evidence="1">The sequence shown here is derived from an EMBL/GenBank/DDBJ whole genome shotgun (WGS) entry which is preliminary data.</text>
</comment>
<proteinExistence type="predicted"/>
<dbReference type="EMBL" id="WHZX01000003">
    <property type="protein sequence ID" value="NEG71691.1"/>
    <property type="molecule type" value="Genomic_DNA"/>
</dbReference>
<sequence>MIEPTAARRLFVRRDHRDPTTAGDQLARDRIRRSDCIEQQHLTIRRRNRPRHPFPRTPRRRGHHIIHRTHPTSLTPPTPTYIRPITPSQSAVCTLEKQHPAFLNGHTADSPYEIGCMSVRGKEPNREEHPRTVPLSPTVHPFLTDIQPIIHPESAVCPLERMKRVSFSREG</sequence>
<gene>
    <name evidence="1" type="ORF">GFD24_05585</name>
</gene>